<dbReference type="EMBL" id="SJPJ01000001">
    <property type="protein sequence ID" value="TWT81052.1"/>
    <property type="molecule type" value="Genomic_DNA"/>
</dbReference>
<evidence type="ECO:0000313" key="4">
    <source>
        <dbReference type="Proteomes" id="UP000315010"/>
    </source>
</evidence>
<keyword evidence="1" id="KW-1133">Transmembrane helix</keyword>
<keyword evidence="1" id="KW-0812">Transmembrane</keyword>
<organism evidence="3 4">
    <name type="scientific">Novipirellula herctigrandis</name>
    <dbReference type="NCBI Taxonomy" id="2527986"/>
    <lineage>
        <taxon>Bacteria</taxon>
        <taxon>Pseudomonadati</taxon>
        <taxon>Planctomycetota</taxon>
        <taxon>Planctomycetia</taxon>
        <taxon>Pirellulales</taxon>
        <taxon>Pirellulaceae</taxon>
        <taxon>Novipirellula</taxon>
    </lineage>
</organism>
<evidence type="ECO:0000256" key="1">
    <source>
        <dbReference type="SAM" id="Phobius"/>
    </source>
</evidence>
<evidence type="ECO:0000259" key="2">
    <source>
        <dbReference type="Pfam" id="PF06439"/>
    </source>
</evidence>
<name>A0A5C5Z0Z1_9BACT</name>
<dbReference type="InterPro" id="IPR010496">
    <property type="entry name" value="AL/BT2_dom"/>
</dbReference>
<protein>
    <recommendedName>
        <fullName evidence="2">3-keto-alpha-glucoside-1,2-lyase/3-keto-2-hydroxy-glucal hydratase domain-containing protein</fullName>
    </recommendedName>
</protein>
<evidence type="ECO:0000313" key="3">
    <source>
        <dbReference type="EMBL" id="TWT81052.1"/>
    </source>
</evidence>
<dbReference type="AlphaFoldDB" id="A0A5C5Z0Z1"/>
<dbReference type="Pfam" id="PF06439">
    <property type="entry name" value="3keto-disac_hyd"/>
    <property type="match status" value="1"/>
</dbReference>
<keyword evidence="1" id="KW-0472">Membrane</keyword>
<dbReference type="Gene3D" id="2.60.120.560">
    <property type="entry name" value="Exo-inulinase, domain 1"/>
    <property type="match status" value="1"/>
</dbReference>
<feature type="domain" description="3-keto-alpha-glucoside-1,2-lyase/3-keto-2-hydroxy-glucal hydratase" evidence="2">
    <location>
        <begin position="147"/>
        <end position="332"/>
    </location>
</feature>
<dbReference type="Proteomes" id="UP000315010">
    <property type="component" value="Unassembled WGS sequence"/>
</dbReference>
<proteinExistence type="predicted"/>
<dbReference type="GO" id="GO:0016787">
    <property type="term" value="F:hydrolase activity"/>
    <property type="evidence" value="ECO:0007669"/>
    <property type="project" value="InterPro"/>
</dbReference>
<feature type="transmembrane region" description="Helical" evidence="1">
    <location>
        <begin position="20"/>
        <end position="41"/>
    </location>
</feature>
<reference evidence="3 4" key="1">
    <citation type="submission" date="2019-02" db="EMBL/GenBank/DDBJ databases">
        <title>Deep-cultivation of Planctomycetes and their phenomic and genomic characterization uncovers novel biology.</title>
        <authorList>
            <person name="Wiegand S."/>
            <person name="Jogler M."/>
            <person name="Boedeker C."/>
            <person name="Pinto D."/>
            <person name="Vollmers J."/>
            <person name="Rivas-Marin E."/>
            <person name="Kohn T."/>
            <person name="Peeters S.H."/>
            <person name="Heuer A."/>
            <person name="Rast P."/>
            <person name="Oberbeckmann S."/>
            <person name="Bunk B."/>
            <person name="Jeske O."/>
            <person name="Meyerdierks A."/>
            <person name="Storesund J.E."/>
            <person name="Kallscheuer N."/>
            <person name="Luecker S."/>
            <person name="Lage O.M."/>
            <person name="Pohl T."/>
            <person name="Merkel B.J."/>
            <person name="Hornburger P."/>
            <person name="Mueller R.-W."/>
            <person name="Bruemmer F."/>
            <person name="Labrenz M."/>
            <person name="Spormann A.M."/>
            <person name="Op Den Camp H."/>
            <person name="Overmann J."/>
            <person name="Amann R."/>
            <person name="Jetten M.S.M."/>
            <person name="Mascher T."/>
            <person name="Medema M.H."/>
            <person name="Devos D.P."/>
            <person name="Kaster A.-K."/>
            <person name="Ovreas L."/>
            <person name="Rohde M."/>
            <person name="Galperin M.Y."/>
            <person name="Jogler C."/>
        </authorList>
    </citation>
    <scope>NUCLEOTIDE SEQUENCE [LARGE SCALE GENOMIC DNA]</scope>
    <source>
        <strain evidence="3 4">CA13</strain>
    </source>
</reference>
<sequence length="334" mass="37441">MSVTLRSDRTVESKKIETDLGLRLFVPWIIPLSGLCTVPGLRTVLGFRTPIHGGVLRVLAQRFMPYDFYTQVRKDGTCVIRRSLNSLDSEDMLGKSKPQRMRRRQLHPSCFLPIRFQRDFDMKRIFVSACLMVALLSTASAKDGSVFVDLFNGTNLDGWTQRNGTATYQVEGDVIVGKTTEGSPNSFLCTDKLYGDFELKFDVKVDSRLNSGVQIRSQTKGGTPSGRVNGPQVEISIDKMAGYVYGEAAGGWMTPDADRKPHDKFIDGEWNSYRVLAKGPKIETWINGTQISGLTHMERYQSHPKGFIGLQVHGIGAGQGPYEVRWRNLKLREL</sequence>
<keyword evidence="4" id="KW-1185">Reference proteome</keyword>
<gene>
    <name evidence="3" type="ORF">CA13_24990</name>
</gene>
<accession>A0A5C5Z0Z1</accession>
<comment type="caution">
    <text evidence="3">The sequence shown here is derived from an EMBL/GenBank/DDBJ whole genome shotgun (WGS) entry which is preliminary data.</text>
</comment>